<name>I4DP35_PAPXU</name>
<reference evidence="1" key="1">
    <citation type="journal article" date="2012" name="BMC Biol.">
        <title>Comprehensive microarray-based analysis for stage-specific larval camouflage pattern-associated genes in the swallowtail butterfly, Papilio xuthus.</title>
        <authorList>
            <person name="Futahashi R."/>
            <person name="Shirataki H."/>
            <person name="Narita T."/>
            <person name="Mita K."/>
            <person name="Fujiwara H."/>
        </authorList>
    </citation>
    <scope>NUCLEOTIDE SEQUENCE</scope>
    <source>
        <tissue evidence="1">Epidermis</tissue>
    </source>
</reference>
<proteinExistence type="evidence at transcript level"/>
<dbReference type="Gene3D" id="3.40.50.300">
    <property type="entry name" value="P-loop containing nucleotide triphosphate hydrolases"/>
    <property type="match status" value="1"/>
</dbReference>
<dbReference type="InterPro" id="IPR027417">
    <property type="entry name" value="P-loop_NTPase"/>
</dbReference>
<evidence type="ECO:0000313" key="1">
    <source>
        <dbReference type="EMBL" id="BAM19675.1"/>
    </source>
</evidence>
<accession>I4DP35</accession>
<organism evidence="1">
    <name type="scientific">Papilio xuthus</name>
    <name type="common">Asian swallowtail butterfly</name>
    <dbReference type="NCBI Taxonomy" id="66420"/>
    <lineage>
        <taxon>Eukaryota</taxon>
        <taxon>Metazoa</taxon>
        <taxon>Ecdysozoa</taxon>
        <taxon>Arthropoda</taxon>
        <taxon>Hexapoda</taxon>
        <taxon>Insecta</taxon>
        <taxon>Pterygota</taxon>
        <taxon>Neoptera</taxon>
        <taxon>Endopterygota</taxon>
        <taxon>Lepidoptera</taxon>
        <taxon>Glossata</taxon>
        <taxon>Ditrysia</taxon>
        <taxon>Papilionoidea</taxon>
        <taxon>Papilionidae</taxon>
        <taxon>Papilioninae</taxon>
        <taxon>Papilio</taxon>
    </lineage>
</organism>
<dbReference type="EMBL" id="AK403275">
    <property type="protein sequence ID" value="BAM19675.1"/>
    <property type="molecule type" value="mRNA"/>
</dbReference>
<protein>
    <recommendedName>
        <fullName evidence="2">Ras-related and estrogen-regulated growth inhibitor</fullName>
    </recommendedName>
</protein>
<evidence type="ECO:0008006" key="2">
    <source>
        <dbReference type="Google" id="ProtNLM"/>
    </source>
</evidence>
<sequence length="116" mass="12603">MKMTVNRIRVVVLGSARSGKSAVVVRYLTKRYIGEYSSTGGEYIISCTIPLCLAFNVVIRVPNCMDIIISNNRQTDINRFDDGPSGRAVSCQALDANARVYLRMLASPSAGVPCQG</sequence>
<dbReference type="SUPFAM" id="SSF52540">
    <property type="entry name" value="P-loop containing nucleoside triphosphate hydrolases"/>
    <property type="match status" value="1"/>
</dbReference>
<dbReference type="AlphaFoldDB" id="I4DP35"/>